<dbReference type="EMBL" id="JAGKQM010000014">
    <property type="protein sequence ID" value="KAH0882743.1"/>
    <property type="molecule type" value="Genomic_DNA"/>
</dbReference>
<keyword evidence="4" id="KW-0539">Nucleus</keyword>
<keyword evidence="7" id="KW-1185">Reference proteome</keyword>
<feature type="domain" description="Inositol polyphosphate-related phosphatase" evidence="5">
    <location>
        <begin position="113"/>
        <end position="469"/>
    </location>
</feature>
<dbReference type="PANTHER" id="PTHR45666:SF15">
    <property type="entry name" value="TYPE I INOSITOL POLYPHOSPHATE 5-PHOSPHATASE 8"/>
    <property type="match status" value="1"/>
</dbReference>
<sequence length="1021" mass="114723">MNSPATRSSSYIILGFWLLTLYKQRWRKKRQTSSWPRTVVRKWLNLRSGAYEFHSDYPVKGKMEPTQSRRKSCSDGDYYKIMPAKFPGLLGQGNGDLKQSTGEQHVTRVDDKLDLKMFVGTWNVGGKSPHDGLDLKDWLQSPADADIYVLGFQEIVPLNAGNVLGAEDNGPVAKWLSLIREALNNNNHNLSQNDLQLSKNYRTSFELTKSSQQPRLSFSNISDDNPVSCNSTTPQGYSLAASKQMVGIFLCVWVRDDLRKHITNLKVSCVGRGIMGYLGNKGSISISMSVHETSLCFVCTHLTSGEKEGDEVRRNLDVTEILKRTRFSRSSKDSRPETIMDHDKVIWLGDLNYRLRASSDVHEQLNNNDWEALLEKDQLKIEQRAGRVFQGWEEGRIYFAPTYKYLINSDNYVAQTEKSKEKRRTPACDRILWKGDGMKQIWYTRGESRFSDHRPVQSLFSVHIDLTLNQSNRKTKPNNQNHRPNPVLPYTCHGKVQAEEILLLTRAQSCIDTQPRLISCGCSTLVTVSRFPSSKRVCIAASRIGLKCSLEVNLGEQLRNMSFPNQSFWMGKSSEIPSDGKTASYDNASKRPHQWLLDGSESDLLPNKKHAMEVPTSNLFSGVINSNVPAWGNSFCFQSSPPGLFTERLFDIETTRSADIHDGSAHPINTEHSFGLSMAHTLEEDPQSGVSYGGIRKVKVSQVKDSDSFVSTTNAYRVDEDAMCMGLAFGKEEENMIAERYERENSVFMSMGQPYSKGNDENIYNDNNSFASDLAFDKVDTNLVSMGQGSISTLVGRDGVYNRSSNVVQESCNKGLSRIISFGGSNDVVDANNSGYEFLMSHSTPQLSETPTNVLGKDATFTSIDVSVKKEETKVSKKLQSNSFPSNVRSLLSTGMLDGVPVKYIAWSREKELNGVIKGSGYQCGCDSCNSSKVVNAYEFERHAGCKTKHPNNHIYFENGKTIYGIVQELRNTPQDLLFNVIPTMTGSTINQKSFRLWKESYLAATRELRRIYGKEEGYLL</sequence>
<dbReference type="Pfam" id="PF22669">
    <property type="entry name" value="Exo_endo_phos2"/>
    <property type="match status" value="1"/>
</dbReference>
<dbReference type="SMART" id="SM00128">
    <property type="entry name" value="IPPc"/>
    <property type="match status" value="1"/>
</dbReference>
<accession>A0ABQ7ZRV8</accession>
<name>A0ABQ7ZRV8_BRANA</name>
<evidence type="ECO:0000313" key="7">
    <source>
        <dbReference type="Proteomes" id="UP000824890"/>
    </source>
</evidence>
<comment type="subcellular location">
    <subcellularLocation>
        <location evidence="1">Nucleus</location>
    </subcellularLocation>
</comment>
<comment type="similarity">
    <text evidence="2">Belongs to the inositol polyphosphate 5-phosphatase family.</text>
</comment>
<dbReference type="Proteomes" id="UP000824890">
    <property type="component" value="Unassembled WGS sequence"/>
</dbReference>
<dbReference type="InterPro" id="IPR000300">
    <property type="entry name" value="IPPc"/>
</dbReference>
<evidence type="ECO:0000256" key="4">
    <source>
        <dbReference type="ARBA" id="ARBA00023242"/>
    </source>
</evidence>
<reference evidence="6 7" key="1">
    <citation type="submission" date="2021-05" db="EMBL/GenBank/DDBJ databases">
        <title>Genome Assembly of Synthetic Allotetraploid Brassica napus Reveals Homoeologous Exchanges between Subgenomes.</title>
        <authorList>
            <person name="Davis J.T."/>
        </authorList>
    </citation>
    <scope>NUCLEOTIDE SEQUENCE [LARGE SCALE GENOMIC DNA]</scope>
    <source>
        <strain evidence="7">cv. Da-Ae</strain>
        <tissue evidence="6">Seedling</tissue>
    </source>
</reference>
<proteinExistence type="inferred from homology"/>
<dbReference type="Gene3D" id="3.60.10.10">
    <property type="entry name" value="Endonuclease/exonuclease/phosphatase"/>
    <property type="match status" value="1"/>
</dbReference>
<dbReference type="InterPro" id="IPR045849">
    <property type="entry name" value="IP5P_plant"/>
</dbReference>
<gene>
    <name evidence="6" type="ORF">HID58_058839</name>
</gene>
<dbReference type="InterPro" id="IPR032308">
    <property type="entry name" value="TDBD"/>
</dbReference>
<comment type="caution">
    <text evidence="6">The sequence shown here is derived from an EMBL/GenBank/DDBJ whole genome shotgun (WGS) entry which is preliminary data.</text>
</comment>
<dbReference type="Pfam" id="PF16135">
    <property type="entry name" value="TDBD"/>
    <property type="match status" value="1"/>
</dbReference>
<evidence type="ECO:0000259" key="5">
    <source>
        <dbReference type="SMART" id="SM00128"/>
    </source>
</evidence>
<evidence type="ECO:0000256" key="1">
    <source>
        <dbReference type="ARBA" id="ARBA00004123"/>
    </source>
</evidence>
<organism evidence="6 7">
    <name type="scientific">Brassica napus</name>
    <name type="common">Rape</name>
    <dbReference type="NCBI Taxonomy" id="3708"/>
    <lineage>
        <taxon>Eukaryota</taxon>
        <taxon>Viridiplantae</taxon>
        <taxon>Streptophyta</taxon>
        <taxon>Embryophyta</taxon>
        <taxon>Tracheophyta</taxon>
        <taxon>Spermatophyta</taxon>
        <taxon>Magnoliopsida</taxon>
        <taxon>eudicotyledons</taxon>
        <taxon>Gunneridae</taxon>
        <taxon>Pentapetalae</taxon>
        <taxon>rosids</taxon>
        <taxon>malvids</taxon>
        <taxon>Brassicales</taxon>
        <taxon>Brassicaceae</taxon>
        <taxon>Brassiceae</taxon>
        <taxon>Brassica</taxon>
    </lineage>
</organism>
<keyword evidence="3" id="KW-0378">Hydrolase</keyword>
<evidence type="ECO:0000256" key="3">
    <source>
        <dbReference type="ARBA" id="ARBA00022801"/>
    </source>
</evidence>
<dbReference type="InterPro" id="IPR036691">
    <property type="entry name" value="Endo/exonu/phosph_ase_sf"/>
</dbReference>
<dbReference type="SUPFAM" id="SSF56219">
    <property type="entry name" value="DNase I-like"/>
    <property type="match status" value="1"/>
</dbReference>
<protein>
    <recommendedName>
        <fullName evidence="5">Inositol polyphosphate-related phosphatase domain-containing protein</fullName>
    </recommendedName>
</protein>
<evidence type="ECO:0000256" key="2">
    <source>
        <dbReference type="ARBA" id="ARBA00010768"/>
    </source>
</evidence>
<evidence type="ECO:0000313" key="6">
    <source>
        <dbReference type="EMBL" id="KAH0882743.1"/>
    </source>
</evidence>
<dbReference type="PANTHER" id="PTHR45666">
    <property type="entry name" value="TYPE IV INOSITOL POLYPHOSPHATE 5-PHOSPHATASE 9"/>
    <property type="match status" value="1"/>
</dbReference>